<dbReference type="Proteomes" id="UP001446871">
    <property type="component" value="Unassembled WGS sequence"/>
</dbReference>
<reference evidence="3 4" key="1">
    <citation type="submission" date="2023-01" db="EMBL/GenBank/DDBJ databases">
        <title>Analysis of 21 Apiospora genomes using comparative genomics revels a genus with tremendous synthesis potential of carbohydrate active enzymes and secondary metabolites.</title>
        <authorList>
            <person name="Sorensen T."/>
        </authorList>
    </citation>
    <scope>NUCLEOTIDE SEQUENCE [LARGE SCALE GENOMIC DNA]</scope>
    <source>
        <strain evidence="3 4">CBS 83171</strain>
    </source>
</reference>
<evidence type="ECO:0000313" key="3">
    <source>
        <dbReference type="EMBL" id="KAK8064153.1"/>
    </source>
</evidence>
<evidence type="ECO:0000313" key="4">
    <source>
        <dbReference type="Proteomes" id="UP001446871"/>
    </source>
</evidence>
<dbReference type="PANTHER" id="PTHR33840">
    <property type="match status" value="1"/>
</dbReference>
<sequence>MFDTSSQQSHEEEIRKREEIKSNHAGVEKGLNKHTRRLKRLINSEQIRPDGGIYKNAASFMNSVGENCEKKRIFICCDGTGNNASGTVDPMTNVAKLARAVDRIGKDKYIIPDLSEVDGPHDKAQEERRFGSVRQIVYYSSGVGTRSALVTDSLYASAFGKGLSANLLDGYCFLCNNYNGRSTLDEIILAGFSRGAFTVRCLARFINDVGVLRRSGLVFLQTIYKLWRANAGYKPPGWLAEWKWPETYRSFKTTLDALTDGGFITGPQTGVPIKVLAEWDTVSAMWGGPLSFVGNKVPGNVENAFQAVSLHEKRKMFKPMLWESEGNRETNANIKQCIFAGCHSDIGGGNKDPALSGASFFWMVAQIKDCGCNALFNHDATTLQYVIPIQVERKWWSWKKPPVGLQIQSFAEGNGWYAVVYWLSLGLWNGKRDSLWERFLEEEEGTGGNNPERGALGKGRKKHLIGLTVHTTVRLLYEHRYRTPAVEKGDRRLRCGLFKKYRPEEQRPDLEEQSPAPVTWRWAKRGTKPKSFLEEDKMEKHERLLFHSLLKQARKIHQQNPTEDWKPENKLKKDEHNEFEWTDINEKMKWDSIAKGCTYQQTFISLLEDIVDAHPDEDETSHKDESNDDDGHVDGDDDGGKYTGKNDPDLIEFAALFEEGICCREDKE</sequence>
<feature type="region of interest" description="Disordered" evidence="1">
    <location>
        <begin position="616"/>
        <end position="647"/>
    </location>
</feature>
<evidence type="ECO:0000259" key="2">
    <source>
        <dbReference type="Pfam" id="PF09994"/>
    </source>
</evidence>
<dbReference type="EMBL" id="JAQQWM010000005">
    <property type="protein sequence ID" value="KAK8064153.1"/>
    <property type="molecule type" value="Genomic_DNA"/>
</dbReference>
<organism evidence="3 4">
    <name type="scientific">Apiospora saccharicola</name>
    <dbReference type="NCBI Taxonomy" id="335842"/>
    <lineage>
        <taxon>Eukaryota</taxon>
        <taxon>Fungi</taxon>
        <taxon>Dikarya</taxon>
        <taxon>Ascomycota</taxon>
        <taxon>Pezizomycotina</taxon>
        <taxon>Sordariomycetes</taxon>
        <taxon>Xylariomycetidae</taxon>
        <taxon>Amphisphaeriales</taxon>
        <taxon>Apiosporaceae</taxon>
        <taxon>Apiospora</taxon>
    </lineage>
</organism>
<proteinExistence type="predicted"/>
<keyword evidence="4" id="KW-1185">Reference proteome</keyword>
<dbReference type="InterPro" id="IPR018712">
    <property type="entry name" value="Tle1-like_cat"/>
</dbReference>
<accession>A0ABR1UYZ7</accession>
<dbReference type="PANTHER" id="PTHR33840:SF1">
    <property type="entry name" value="TLE1 PHOSPHOLIPASE DOMAIN-CONTAINING PROTEIN"/>
    <property type="match status" value="1"/>
</dbReference>
<comment type="caution">
    <text evidence="3">The sequence shown here is derived from an EMBL/GenBank/DDBJ whole genome shotgun (WGS) entry which is preliminary data.</text>
</comment>
<feature type="domain" description="T6SS Phospholipase effector Tle1-like catalytic" evidence="2">
    <location>
        <begin position="71"/>
        <end position="366"/>
    </location>
</feature>
<feature type="region of interest" description="Disordered" evidence="1">
    <location>
        <begin position="1"/>
        <end position="33"/>
    </location>
</feature>
<feature type="compositionally biased region" description="Basic and acidic residues" evidence="1">
    <location>
        <begin position="9"/>
        <end position="31"/>
    </location>
</feature>
<evidence type="ECO:0000256" key="1">
    <source>
        <dbReference type="SAM" id="MobiDB-lite"/>
    </source>
</evidence>
<gene>
    <name evidence="3" type="ORF">PG996_008805</name>
</gene>
<dbReference type="Pfam" id="PF09994">
    <property type="entry name" value="T6SS_Tle1-like_cat"/>
    <property type="match status" value="1"/>
</dbReference>
<protein>
    <recommendedName>
        <fullName evidence="2">T6SS Phospholipase effector Tle1-like catalytic domain-containing protein</fullName>
    </recommendedName>
</protein>
<name>A0ABR1UYZ7_9PEZI</name>
<feature type="compositionally biased region" description="Basic and acidic residues" evidence="1">
    <location>
        <begin position="620"/>
        <end position="647"/>
    </location>
</feature>